<feature type="transmembrane region" description="Helical" evidence="8">
    <location>
        <begin position="196"/>
        <end position="216"/>
    </location>
</feature>
<comment type="subcellular location">
    <subcellularLocation>
        <location evidence="1">Cell membrane</location>
        <topology evidence="1">Multi-pass membrane protein</topology>
    </subcellularLocation>
</comment>
<dbReference type="Gene3D" id="1.20.1250.20">
    <property type="entry name" value="MFS general substrate transporter like domains"/>
    <property type="match status" value="1"/>
</dbReference>
<feature type="region of interest" description="Disordered" evidence="7">
    <location>
        <begin position="466"/>
        <end position="490"/>
    </location>
</feature>
<gene>
    <name evidence="10" type="ORF">GCM10022224_081610</name>
</gene>
<reference evidence="11" key="1">
    <citation type="journal article" date="2019" name="Int. J. Syst. Evol. Microbiol.">
        <title>The Global Catalogue of Microorganisms (GCM) 10K type strain sequencing project: providing services to taxonomists for standard genome sequencing and annotation.</title>
        <authorList>
            <consortium name="The Broad Institute Genomics Platform"/>
            <consortium name="The Broad Institute Genome Sequencing Center for Infectious Disease"/>
            <person name="Wu L."/>
            <person name="Ma J."/>
        </authorList>
    </citation>
    <scope>NUCLEOTIDE SEQUENCE [LARGE SCALE GENOMIC DNA]</scope>
    <source>
        <strain evidence="11">JCM 16904</strain>
    </source>
</reference>
<keyword evidence="3" id="KW-1003">Cell membrane</keyword>
<evidence type="ECO:0000256" key="6">
    <source>
        <dbReference type="ARBA" id="ARBA00023136"/>
    </source>
</evidence>
<feature type="transmembrane region" description="Helical" evidence="8">
    <location>
        <begin position="222"/>
        <end position="244"/>
    </location>
</feature>
<evidence type="ECO:0000256" key="2">
    <source>
        <dbReference type="ARBA" id="ARBA00022448"/>
    </source>
</evidence>
<feature type="transmembrane region" description="Helical" evidence="8">
    <location>
        <begin position="162"/>
        <end position="184"/>
    </location>
</feature>
<evidence type="ECO:0000256" key="8">
    <source>
        <dbReference type="SAM" id="Phobius"/>
    </source>
</evidence>
<dbReference type="PANTHER" id="PTHR42718">
    <property type="entry name" value="MAJOR FACILITATOR SUPERFAMILY MULTIDRUG TRANSPORTER MFSC"/>
    <property type="match status" value="1"/>
</dbReference>
<comment type="caution">
    <text evidence="10">The sequence shown here is derived from an EMBL/GenBank/DDBJ whole genome shotgun (WGS) entry which is preliminary data.</text>
</comment>
<evidence type="ECO:0000256" key="4">
    <source>
        <dbReference type="ARBA" id="ARBA00022692"/>
    </source>
</evidence>
<accession>A0ABP7DGX3</accession>
<feature type="domain" description="Major facilitator superfamily (MFS) profile" evidence="9">
    <location>
        <begin position="9"/>
        <end position="463"/>
    </location>
</feature>
<dbReference type="CDD" id="cd17321">
    <property type="entry name" value="MFS_MMR_MDR_like"/>
    <property type="match status" value="1"/>
</dbReference>
<feature type="transmembrane region" description="Helical" evidence="8">
    <location>
        <begin position="134"/>
        <end position="156"/>
    </location>
</feature>
<proteinExistence type="predicted"/>
<keyword evidence="6 8" id="KW-0472">Membrane</keyword>
<feature type="transmembrane region" description="Helical" evidence="8">
    <location>
        <begin position="301"/>
        <end position="318"/>
    </location>
</feature>
<sequence length="490" mass="49524">MRNGSRWTALGVLSATGLMTILDGSIVTVAMPAIQRDLGFSGAELSWIVNAYLIPFGGLLLLAGRLGDLIGRRTLFLAGNAIFAAASVLAGAATDPGTLIAARFLQGAGSALASAVVLGILVTLFTEPGERGKAIAIFSFTGAAGASIGQVLGGVLTDALSWPWIFFVNVPIGVVTIVLALRVLPADRGAGLSAGADVLGAVLVTAGLMLGIYTVVKVEEYGWLAAHTLGLGALSLALLGAFVARQATARAPLMPLRILRSRNVVGANLAQMLALSGMFAFQVLVALYMQRVLGYGALETGLAMLPAAVGIGSISLFVSARLSARYGARAVLMSGLVLLVAAMVLLTRVTVDAGYLTHLLPPMLLISGGGLVLPALATLGMSGARESDAGLASGLFNTTQQVGMAIGVAVLSTMAAARTGELLTAGAGQAVALTGGYRLAFGISAGLLVAAFVVALTVLRRPARDSAAPAANPATDPTTDPAVDLAETRG</sequence>
<feature type="transmembrane region" description="Helical" evidence="8">
    <location>
        <begin position="330"/>
        <end position="351"/>
    </location>
</feature>
<dbReference type="Proteomes" id="UP001500902">
    <property type="component" value="Unassembled WGS sequence"/>
</dbReference>
<feature type="transmembrane region" description="Helical" evidence="8">
    <location>
        <begin position="7"/>
        <end position="33"/>
    </location>
</feature>
<feature type="transmembrane region" description="Helical" evidence="8">
    <location>
        <begin position="45"/>
        <end position="63"/>
    </location>
</feature>
<dbReference type="InterPro" id="IPR020846">
    <property type="entry name" value="MFS_dom"/>
</dbReference>
<evidence type="ECO:0000313" key="11">
    <source>
        <dbReference type="Proteomes" id="UP001500902"/>
    </source>
</evidence>
<organism evidence="10 11">
    <name type="scientific">Nonomuraea antimicrobica</name>
    <dbReference type="NCBI Taxonomy" id="561173"/>
    <lineage>
        <taxon>Bacteria</taxon>
        <taxon>Bacillati</taxon>
        <taxon>Actinomycetota</taxon>
        <taxon>Actinomycetes</taxon>
        <taxon>Streptosporangiales</taxon>
        <taxon>Streptosporangiaceae</taxon>
        <taxon>Nonomuraea</taxon>
    </lineage>
</organism>
<evidence type="ECO:0000256" key="5">
    <source>
        <dbReference type="ARBA" id="ARBA00022989"/>
    </source>
</evidence>
<evidence type="ECO:0000313" key="10">
    <source>
        <dbReference type="EMBL" id="GAA3703530.1"/>
    </source>
</evidence>
<feature type="transmembrane region" description="Helical" evidence="8">
    <location>
        <begin position="439"/>
        <end position="459"/>
    </location>
</feature>
<dbReference type="InterPro" id="IPR036259">
    <property type="entry name" value="MFS_trans_sf"/>
</dbReference>
<dbReference type="PROSITE" id="PS50850">
    <property type="entry name" value="MFS"/>
    <property type="match status" value="1"/>
</dbReference>
<evidence type="ECO:0000256" key="3">
    <source>
        <dbReference type="ARBA" id="ARBA00022475"/>
    </source>
</evidence>
<feature type="transmembrane region" description="Helical" evidence="8">
    <location>
        <begin position="265"/>
        <end position="289"/>
    </location>
</feature>
<feature type="transmembrane region" description="Helical" evidence="8">
    <location>
        <begin position="75"/>
        <end position="94"/>
    </location>
</feature>
<name>A0ABP7DGX3_9ACTN</name>
<feature type="compositionally biased region" description="Low complexity" evidence="7">
    <location>
        <begin position="466"/>
        <end position="482"/>
    </location>
</feature>
<dbReference type="EMBL" id="BAAAZP010000173">
    <property type="protein sequence ID" value="GAA3703530.1"/>
    <property type="molecule type" value="Genomic_DNA"/>
</dbReference>
<dbReference type="InterPro" id="IPR011701">
    <property type="entry name" value="MFS"/>
</dbReference>
<feature type="transmembrane region" description="Helical" evidence="8">
    <location>
        <begin position="402"/>
        <end position="419"/>
    </location>
</feature>
<dbReference type="PANTHER" id="PTHR42718:SF46">
    <property type="entry name" value="BLR6921 PROTEIN"/>
    <property type="match status" value="1"/>
</dbReference>
<dbReference type="SUPFAM" id="SSF103473">
    <property type="entry name" value="MFS general substrate transporter"/>
    <property type="match status" value="1"/>
</dbReference>
<keyword evidence="4 8" id="KW-0812">Transmembrane</keyword>
<keyword evidence="2" id="KW-0813">Transport</keyword>
<protein>
    <submittedName>
        <fullName evidence="10">MFS transporter</fullName>
    </submittedName>
</protein>
<evidence type="ECO:0000259" key="9">
    <source>
        <dbReference type="PROSITE" id="PS50850"/>
    </source>
</evidence>
<evidence type="ECO:0000256" key="1">
    <source>
        <dbReference type="ARBA" id="ARBA00004651"/>
    </source>
</evidence>
<keyword evidence="11" id="KW-1185">Reference proteome</keyword>
<evidence type="ECO:0000256" key="7">
    <source>
        <dbReference type="SAM" id="MobiDB-lite"/>
    </source>
</evidence>
<dbReference type="Gene3D" id="1.20.1720.10">
    <property type="entry name" value="Multidrug resistance protein D"/>
    <property type="match status" value="1"/>
</dbReference>
<dbReference type="Pfam" id="PF07690">
    <property type="entry name" value="MFS_1"/>
    <property type="match status" value="1"/>
</dbReference>
<feature type="transmembrane region" description="Helical" evidence="8">
    <location>
        <begin position="100"/>
        <end position="122"/>
    </location>
</feature>
<feature type="transmembrane region" description="Helical" evidence="8">
    <location>
        <begin position="363"/>
        <end position="381"/>
    </location>
</feature>
<keyword evidence="5 8" id="KW-1133">Transmembrane helix</keyword>